<dbReference type="OrthoDB" id="432719at2759"/>
<dbReference type="SFLD" id="SFLDF00027">
    <property type="entry name" value="p-type_atpase"/>
    <property type="match status" value="1"/>
</dbReference>
<feature type="compositionally biased region" description="Basic and acidic residues" evidence="8">
    <location>
        <begin position="1"/>
        <end position="18"/>
    </location>
</feature>
<dbReference type="GO" id="GO:0005524">
    <property type="term" value="F:ATP binding"/>
    <property type="evidence" value="ECO:0007669"/>
    <property type="project" value="UniProtKB-UniRule"/>
</dbReference>
<protein>
    <recommendedName>
        <fullName evidence="9">HMA domain-containing protein</fullName>
    </recommendedName>
</protein>
<evidence type="ECO:0000313" key="11">
    <source>
        <dbReference type="Proteomes" id="UP000054771"/>
    </source>
</evidence>
<dbReference type="Gene3D" id="3.40.50.1000">
    <property type="entry name" value="HAD superfamily/HAD-like"/>
    <property type="match status" value="1"/>
</dbReference>
<dbReference type="PANTHER" id="PTHR46594">
    <property type="entry name" value="P-TYPE CATION-TRANSPORTING ATPASE"/>
    <property type="match status" value="1"/>
</dbReference>
<dbReference type="STRING" id="454130.A0A0U5GLZ1"/>
<dbReference type="InterPro" id="IPR056236">
    <property type="entry name" value="HMA_PCA1"/>
</dbReference>
<dbReference type="InterPro" id="IPR023299">
    <property type="entry name" value="ATPase_P-typ_cyto_dom_N"/>
</dbReference>
<keyword evidence="2 7" id="KW-0812">Transmembrane</keyword>
<dbReference type="Pfam" id="PF00702">
    <property type="entry name" value="Hydrolase"/>
    <property type="match status" value="1"/>
</dbReference>
<evidence type="ECO:0000313" key="10">
    <source>
        <dbReference type="EMBL" id="CEL12024.1"/>
    </source>
</evidence>
<evidence type="ECO:0000256" key="1">
    <source>
        <dbReference type="ARBA" id="ARBA00004370"/>
    </source>
</evidence>
<dbReference type="InterPro" id="IPR059000">
    <property type="entry name" value="ATPase_P-type_domA"/>
</dbReference>
<dbReference type="NCBIfam" id="TIGR01494">
    <property type="entry name" value="ATPase_P-type"/>
    <property type="match status" value="2"/>
</dbReference>
<sequence length="1054" mass="111643">MGKDCCHSESVHDEELPARHSSTNAAQNELCTEGTKCDDACIQAAALYECRQEPHPDIVGNSGGCKAPTCSEAGLHDDAAGEPCYGRTLPAIEGSIAQGVPTVQGRCGSSEDSGSLKIHDHRPPSLAERFGEACSFHLENAFRKYAAYIETGRCICRSVLSQAPPACGNECDPTTKIPKVPGPCLASAKSSAVAPPDSARKRACCTGAGRREAVRADDGPHCTNDLLASATPCSTAFLASDQIIGDVEKANARENVRLRILGMTCTGCAGKAAKTLRQIDGVTRAEVTFISSTGDIDINPQVVSAETIMQKIEQYTGFKASRVIQDNQCLDVILPAVTMKQFQDDLPLGICEVSKNQGSYRVSFDPNIIGARAVLAATGGGELAPPSGDGALAESKKHLWDMLWSTLIAAVLTIPVLVLAWGDVDISYSAKSVTSLVFATFVQALAVREFYIRALKSLIFSRVIEMDMLIVISISAAFIYSVVAFGLTHAGYDLEITEFFETSTLLITLVLFGRLMAAFAKAKAVSAVSMRSLQSRTALCVDPRTGEVSEIDARLLELGDKVLVRPHSNVVTDGIVVDGEGEVDESMLTGETLAVAKRTGDSVIAGTVNGPSPLTISITRLPGKNSISDIANLVENALAAKPRVQDLADKVASWFVPVVVSISAIVLIVWLVVALKIRGRDAGGSIGMAISYCIAVLAVSCPCALGLAVPMVLVIAGGVAAQAGVIIRQADAIERSYKVRDVIFDKTGTLTTGDMEVAEERFFPAKLSEKEVQSLVYGLVKDADHPVSRAVANYLQRSTTNPAGDIDSVKSIPGCGIQASWRASTVLAGNPYWLNIEREPKVAVLIQRGLTLLCVTLDSQPIAAFGLSSIIRPEANTVVDIMHRRGITCHIVSGDGALAVAQVAQSVNIPLENVMSRHSPSQKQEYVKRLMDEGKAVLFCGDGTNDAVAVAQANVGVQIGSTSDITRGTADVVLMGGLEGILILLDGSKRAFHRIFFNFVWSAIYNIFAILLASGAFVRVRIPPAYAGVGEIVSVLPVIFASLTLAIGNSARKA</sequence>
<dbReference type="Gene3D" id="3.40.1110.10">
    <property type="entry name" value="Calcium-transporting ATPase, cytoplasmic domain N"/>
    <property type="match status" value="1"/>
</dbReference>
<dbReference type="GO" id="GO:0016020">
    <property type="term" value="C:membrane"/>
    <property type="evidence" value="ECO:0007669"/>
    <property type="project" value="UniProtKB-SubCell"/>
</dbReference>
<comment type="subcellular location">
    <subcellularLocation>
        <location evidence="1 7">Membrane</location>
    </subcellularLocation>
</comment>
<dbReference type="PROSITE" id="PS00154">
    <property type="entry name" value="ATPASE_E1_E2"/>
    <property type="match status" value="1"/>
</dbReference>
<dbReference type="InterPro" id="IPR044492">
    <property type="entry name" value="P_typ_ATPase_HD_dom"/>
</dbReference>
<dbReference type="GO" id="GO:0046872">
    <property type="term" value="F:metal ion binding"/>
    <property type="evidence" value="ECO:0007669"/>
    <property type="project" value="UniProtKB-KW"/>
</dbReference>
<evidence type="ECO:0000256" key="2">
    <source>
        <dbReference type="ARBA" id="ARBA00022692"/>
    </source>
</evidence>
<dbReference type="SUPFAM" id="SSF81665">
    <property type="entry name" value="Calcium ATPase, transmembrane domain M"/>
    <property type="match status" value="1"/>
</dbReference>
<dbReference type="NCBIfam" id="TIGR01511">
    <property type="entry name" value="ATPase-IB1_Cu"/>
    <property type="match status" value="1"/>
</dbReference>
<feature type="domain" description="HMA" evidence="9">
    <location>
        <begin position="254"/>
        <end position="321"/>
    </location>
</feature>
<dbReference type="Pfam" id="PF00403">
    <property type="entry name" value="HMA"/>
    <property type="match status" value="1"/>
</dbReference>
<accession>A0A0U5GLZ1</accession>
<feature type="transmembrane region" description="Helical" evidence="7">
    <location>
        <begin position="402"/>
        <end position="422"/>
    </location>
</feature>
<feature type="transmembrane region" description="Helical" evidence="7">
    <location>
        <begin position="1024"/>
        <end position="1048"/>
    </location>
</feature>
<keyword evidence="6 7" id="KW-0472">Membrane</keyword>
<dbReference type="GO" id="GO:0019829">
    <property type="term" value="F:ATPase-coupled monoatomic cation transmembrane transporter activity"/>
    <property type="evidence" value="ECO:0007669"/>
    <property type="project" value="InterPro"/>
</dbReference>
<dbReference type="NCBIfam" id="TIGR01525">
    <property type="entry name" value="ATPase-IB_hvy"/>
    <property type="match status" value="1"/>
</dbReference>
<dbReference type="OMA" id="SARCICR"/>
<comment type="similarity">
    <text evidence="7">Belongs to the cation transport ATPase (P-type) (TC 3.A.3) family. Type IB subfamily.</text>
</comment>
<evidence type="ECO:0000256" key="6">
    <source>
        <dbReference type="ARBA" id="ARBA00023136"/>
    </source>
</evidence>
<name>A0A0U5GLZ1_ASPCI</name>
<feature type="transmembrane region" description="Helical" evidence="7">
    <location>
        <begin position="995"/>
        <end position="1018"/>
    </location>
</feature>
<dbReference type="PANTHER" id="PTHR46594:SF4">
    <property type="entry name" value="P-TYPE CATION-TRANSPORTING ATPASE"/>
    <property type="match status" value="1"/>
</dbReference>
<dbReference type="EMBL" id="CDMC01000045">
    <property type="protein sequence ID" value="CEL12024.1"/>
    <property type="molecule type" value="Genomic_DNA"/>
</dbReference>
<keyword evidence="3 7" id="KW-0479">Metal-binding</keyword>
<evidence type="ECO:0000256" key="8">
    <source>
        <dbReference type="SAM" id="MobiDB-lite"/>
    </source>
</evidence>
<dbReference type="AlphaFoldDB" id="A0A0U5GLZ1"/>
<feature type="transmembrane region" description="Helical" evidence="7">
    <location>
        <begin position="504"/>
        <end position="522"/>
    </location>
</feature>
<keyword evidence="7" id="KW-0547">Nucleotide-binding</keyword>
<dbReference type="PROSITE" id="PS50846">
    <property type="entry name" value="HMA_2"/>
    <property type="match status" value="1"/>
</dbReference>
<keyword evidence="5 7" id="KW-1133">Transmembrane helix</keyword>
<feature type="region of interest" description="Disordered" evidence="8">
    <location>
        <begin position="1"/>
        <end position="23"/>
    </location>
</feature>
<dbReference type="InterPro" id="IPR008250">
    <property type="entry name" value="ATPase_P-typ_transduc_dom_A_sf"/>
</dbReference>
<dbReference type="InterPro" id="IPR023214">
    <property type="entry name" value="HAD_sf"/>
</dbReference>
<evidence type="ECO:0000259" key="9">
    <source>
        <dbReference type="PROSITE" id="PS50846"/>
    </source>
</evidence>
<dbReference type="InterPro" id="IPR027256">
    <property type="entry name" value="P-typ_ATPase_IB"/>
</dbReference>
<dbReference type="InterPro" id="IPR001757">
    <property type="entry name" value="P_typ_ATPase"/>
</dbReference>
<dbReference type="SFLD" id="SFLDS00003">
    <property type="entry name" value="Haloacid_Dehalogenase"/>
    <property type="match status" value="1"/>
</dbReference>
<dbReference type="Proteomes" id="UP000054771">
    <property type="component" value="Unassembled WGS sequence"/>
</dbReference>
<evidence type="ECO:0000256" key="5">
    <source>
        <dbReference type="ARBA" id="ARBA00022989"/>
    </source>
</evidence>
<evidence type="ECO:0000256" key="4">
    <source>
        <dbReference type="ARBA" id="ARBA00022967"/>
    </source>
</evidence>
<feature type="transmembrane region" description="Helical" evidence="7">
    <location>
        <begin position="689"/>
        <end position="719"/>
    </location>
</feature>
<dbReference type="InterPro" id="IPR036163">
    <property type="entry name" value="HMA_dom_sf"/>
</dbReference>
<evidence type="ECO:0000256" key="7">
    <source>
        <dbReference type="RuleBase" id="RU362081"/>
    </source>
</evidence>
<dbReference type="SUPFAM" id="SSF81653">
    <property type="entry name" value="Calcium ATPase, transduction domain A"/>
    <property type="match status" value="1"/>
</dbReference>
<keyword evidence="11" id="KW-1185">Reference proteome</keyword>
<dbReference type="Pfam" id="PF24534">
    <property type="entry name" value="HMA_PCA1"/>
    <property type="match status" value="1"/>
</dbReference>
<gene>
    <name evidence="10" type="ORF">ASPCAL15117</name>
</gene>
<organism evidence="10 11">
    <name type="scientific">Aspergillus calidoustus</name>
    <dbReference type="NCBI Taxonomy" id="454130"/>
    <lineage>
        <taxon>Eukaryota</taxon>
        <taxon>Fungi</taxon>
        <taxon>Dikarya</taxon>
        <taxon>Ascomycota</taxon>
        <taxon>Pezizomycotina</taxon>
        <taxon>Eurotiomycetes</taxon>
        <taxon>Eurotiomycetidae</taxon>
        <taxon>Eurotiales</taxon>
        <taxon>Aspergillaceae</taxon>
        <taxon>Aspergillus</taxon>
        <taxon>Aspergillus subgen. Nidulantes</taxon>
    </lineage>
</organism>
<keyword evidence="7" id="KW-0067">ATP-binding</keyword>
<evidence type="ECO:0000256" key="3">
    <source>
        <dbReference type="ARBA" id="ARBA00022723"/>
    </source>
</evidence>
<proteinExistence type="inferred from homology"/>
<dbReference type="PRINTS" id="PR00119">
    <property type="entry name" value="CATATPASE"/>
</dbReference>
<dbReference type="SFLD" id="SFLDG00002">
    <property type="entry name" value="C1.7:_P-type_atpase_like"/>
    <property type="match status" value="1"/>
</dbReference>
<dbReference type="InterPro" id="IPR036412">
    <property type="entry name" value="HAD-like_sf"/>
</dbReference>
<keyword evidence="4" id="KW-1278">Translocase</keyword>
<dbReference type="InterPro" id="IPR006121">
    <property type="entry name" value="HMA_dom"/>
</dbReference>
<dbReference type="GO" id="GO:0016887">
    <property type="term" value="F:ATP hydrolysis activity"/>
    <property type="evidence" value="ECO:0007669"/>
    <property type="project" value="InterPro"/>
</dbReference>
<reference evidence="11" key="1">
    <citation type="journal article" date="2016" name="Genome Announc.">
        <title>Draft genome sequences of fungus Aspergillus calidoustus.</title>
        <authorList>
            <person name="Horn F."/>
            <person name="Linde J."/>
            <person name="Mattern D.J."/>
            <person name="Walther G."/>
            <person name="Guthke R."/>
            <person name="Scherlach K."/>
            <person name="Martin K."/>
            <person name="Brakhage A.A."/>
            <person name="Petzke L."/>
            <person name="Valiante V."/>
        </authorList>
    </citation>
    <scope>NUCLEOTIDE SEQUENCE [LARGE SCALE GENOMIC DNA]</scope>
    <source>
        <strain evidence="11">SF006504</strain>
    </source>
</reference>
<feature type="transmembrane region" description="Helical" evidence="7">
    <location>
        <begin position="468"/>
        <end position="492"/>
    </location>
</feature>
<dbReference type="CDD" id="cd00371">
    <property type="entry name" value="HMA"/>
    <property type="match status" value="1"/>
</dbReference>
<feature type="transmembrane region" description="Helical" evidence="7">
    <location>
        <begin position="651"/>
        <end position="677"/>
    </location>
</feature>
<dbReference type="InterPro" id="IPR018303">
    <property type="entry name" value="ATPase_P-typ_P_site"/>
</dbReference>
<dbReference type="InterPro" id="IPR023298">
    <property type="entry name" value="ATPase_P-typ_TM_dom_sf"/>
</dbReference>
<dbReference type="Gene3D" id="2.70.150.10">
    <property type="entry name" value="Calcium-transporting ATPase, cytoplasmic transduction domain A"/>
    <property type="match status" value="1"/>
</dbReference>
<dbReference type="SUPFAM" id="SSF56784">
    <property type="entry name" value="HAD-like"/>
    <property type="match status" value="1"/>
</dbReference>
<dbReference type="Gene3D" id="3.30.70.100">
    <property type="match status" value="1"/>
</dbReference>
<dbReference type="SUPFAM" id="SSF55008">
    <property type="entry name" value="HMA, heavy metal-associated domain"/>
    <property type="match status" value="1"/>
</dbReference>
<dbReference type="Pfam" id="PF00122">
    <property type="entry name" value="E1-E2_ATPase"/>
    <property type="match status" value="1"/>
</dbReference>